<evidence type="ECO:0000313" key="2">
    <source>
        <dbReference type="Proteomes" id="UP001055879"/>
    </source>
</evidence>
<protein>
    <submittedName>
        <fullName evidence="1">Uncharacterized protein</fullName>
    </submittedName>
</protein>
<comment type="caution">
    <text evidence="1">The sequence shown here is derived from an EMBL/GenBank/DDBJ whole genome shotgun (WGS) entry which is preliminary data.</text>
</comment>
<evidence type="ECO:0000313" key="1">
    <source>
        <dbReference type="EMBL" id="KAI3770097.1"/>
    </source>
</evidence>
<sequence>MISALIISMSVVSHQNPADKFRLSVAIMRHEFFCMPVCQMISIPMESCEWISDVNATCIYPLIPVVTRLTNVTMGFCSIGTLDICTVIKR</sequence>
<reference evidence="2" key="1">
    <citation type="journal article" date="2022" name="Mol. Ecol. Resour.">
        <title>The genomes of chicory, endive, great burdock and yacon provide insights into Asteraceae palaeo-polyploidization history and plant inulin production.</title>
        <authorList>
            <person name="Fan W."/>
            <person name="Wang S."/>
            <person name="Wang H."/>
            <person name="Wang A."/>
            <person name="Jiang F."/>
            <person name="Liu H."/>
            <person name="Zhao H."/>
            <person name="Xu D."/>
            <person name="Zhang Y."/>
        </authorList>
    </citation>
    <scope>NUCLEOTIDE SEQUENCE [LARGE SCALE GENOMIC DNA]</scope>
    <source>
        <strain evidence="2">cv. Niubang</strain>
    </source>
</reference>
<proteinExistence type="predicted"/>
<reference evidence="1 2" key="2">
    <citation type="journal article" date="2022" name="Mol. Ecol. Resour.">
        <title>The genomes of chicory, endive, great burdock and yacon provide insights into Asteraceae paleo-polyploidization history and plant inulin production.</title>
        <authorList>
            <person name="Fan W."/>
            <person name="Wang S."/>
            <person name="Wang H."/>
            <person name="Wang A."/>
            <person name="Jiang F."/>
            <person name="Liu H."/>
            <person name="Zhao H."/>
            <person name="Xu D."/>
            <person name="Zhang Y."/>
        </authorList>
    </citation>
    <scope>NUCLEOTIDE SEQUENCE [LARGE SCALE GENOMIC DNA]</scope>
    <source>
        <strain evidence="2">cv. Niubang</strain>
    </source>
</reference>
<dbReference type="EMBL" id="CM042047">
    <property type="protein sequence ID" value="KAI3770097.1"/>
    <property type="molecule type" value="Genomic_DNA"/>
</dbReference>
<keyword evidence="2" id="KW-1185">Reference proteome</keyword>
<dbReference type="Proteomes" id="UP001055879">
    <property type="component" value="Linkage Group LG01"/>
</dbReference>
<accession>A0ACB9FHI4</accession>
<organism evidence="1 2">
    <name type="scientific">Arctium lappa</name>
    <name type="common">Greater burdock</name>
    <name type="synonym">Lappa major</name>
    <dbReference type="NCBI Taxonomy" id="4217"/>
    <lineage>
        <taxon>Eukaryota</taxon>
        <taxon>Viridiplantae</taxon>
        <taxon>Streptophyta</taxon>
        <taxon>Embryophyta</taxon>
        <taxon>Tracheophyta</taxon>
        <taxon>Spermatophyta</taxon>
        <taxon>Magnoliopsida</taxon>
        <taxon>eudicotyledons</taxon>
        <taxon>Gunneridae</taxon>
        <taxon>Pentapetalae</taxon>
        <taxon>asterids</taxon>
        <taxon>campanulids</taxon>
        <taxon>Asterales</taxon>
        <taxon>Asteraceae</taxon>
        <taxon>Carduoideae</taxon>
        <taxon>Cardueae</taxon>
        <taxon>Arctiinae</taxon>
        <taxon>Arctium</taxon>
    </lineage>
</organism>
<name>A0ACB9FHI4_ARCLA</name>
<gene>
    <name evidence="1" type="ORF">L6452_01218</name>
</gene>